<dbReference type="Gene3D" id="3.40.190.170">
    <property type="entry name" value="Bacterial extracellular solute-binding protein, family 7"/>
    <property type="match status" value="1"/>
</dbReference>
<dbReference type="EMBL" id="CP016757">
    <property type="protein sequence ID" value="ANZ43782.1"/>
    <property type="molecule type" value="Genomic_DNA"/>
</dbReference>
<dbReference type="Pfam" id="PF03480">
    <property type="entry name" value="DctP"/>
    <property type="match status" value="1"/>
</dbReference>
<sequence length="326" mass="35933">MKKSFVLFLTFVLSLAFTASAFAAGATVLKAGHSATNKEPYQLGLEAFGKKLKETTNGKFEVKVFPSCQLGSEKEMTEGLFLGNVDIATSATTVVTNFIPEFIVYDLPFLFNSDKHFYEASDGAPGKFFVDACAKKGIRLLAIYDAGVRHIASKKPVNSMKDLKGMKIRTMQSQIHIDAFNGFGAKATPMAFSEQFSALEQGVIDGVEASNTSCYNQQFYRPAPNWALVSWYRCVTAMMMSEKKFQSYPKDVQKAILEAAAYSAKVEREAYAKSESASLDAMKKAGVNITKPDVAPFKEVAQKVADKYIKKPELKEVLKQIQDMGK</sequence>
<dbReference type="PANTHER" id="PTHR33376">
    <property type="match status" value="1"/>
</dbReference>
<keyword evidence="1 2" id="KW-0732">Signal</keyword>
<reference evidence="3" key="1">
    <citation type="submission" date="2016-08" db="EMBL/GenBank/DDBJ databases">
        <title>Complete genome of Cloacibacillus porcorum.</title>
        <authorList>
            <person name="Looft T."/>
            <person name="Bayles D.O."/>
            <person name="Alt D.P."/>
        </authorList>
    </citation>
    <scope>NUCLEOTIDE SEQUENCE [LARGE SCALE GENOMIC DNA]</scope>
    <source>
        <strain evidence="3">CL-84</strain>
    </source>
</reference>
<dbReference type="GO" id="GO:0030246">
    <property type="term" value="F:carbohydrate binding"/>
    <property type="evidence" value="ECO:0007669"/>
    <property type="project" value="TreeGrafter"/>
</dbReference>
<evidence type="ECO:0000313" key="4">
    <source>
        <dbReference type="Proteomes" id="UP000093044"/>
    </source>
</evidence>
<dbReference type="RefSeq" id="WP_066741882.1">
    <property type="nucleotide sequence ID" value="NZ_CP016757.1"/>
</dbReference>
<dbReference type="PANTHER" id="PTHR33376:SF2">
    <property type="entry name" value="DICARBOXYLATE-BINDING PERIPLASMIC PROTEIN"/>
    <property type="match status" value="1"/>
</dbReference>
<dbReference type="OrthoDB" id="89872at2"/>
<evidence type="ECO:0000256" key="1">
    <source>
        <dbReference type="ARBA" id="ARBA00022729"/>
    </source>
</evidence>
<feature type="chain" id="PRO_5008538816" description="C4-dicarboxylate ABC transporter substrate-binding protein" evidence="2">
    <location>
        <begin position="24"/>
        <end position="326"/>
    </location>
</feature>
<feature type="signal peptide" evidence="2">
    <location>
        <begin position="1"/>
        <end position="23"/>
    </location>
</feature>
<dbReference type="InterPro" id="IPR038404">
    <property type="entry name" value="TRAP_DctP_sf"/>
</dbReference>
<organism evidence="3 4">
    <name type="scientific">Cloacibacillus porcorum</name>
    <dbReference type="NCBI Taxonomy" id="1197717"/>
    <lineage>
        <taxon>Bacteria</taxon>
        <taxon>Thermotogati</taxon>
        <taxon>Synergistota</taxon>
        <taxon>Synergistia</taxon>
        <taxon>Synergistales</taxon>
        <taxon>Synergistaceae</taxon>
        <taxon>Cloacibacillus</taxon>
    </lineage>
</organism>
<dbReference type="KEGG" id="cpor:BED41_00880"/>
<protein>
    <recommendedName>
        <fullName evidence="5">C4-dicarboxylate ABC transporter substrate-binding protein</fullName>
    </recommendedName>
</protein>
<dbReference type="NCBIfam" id="TIGR00787">
    <property type="entry name" value="dctP"/>
    <property type="match status" value="1"/>
</dbReference>
<gene>
    <name evidence="3" type="ORF">BED41_00880</name>
</gene>
<dbReference type="AlphaFoldDB" id="A0A1B2I1F5"/>
<evidence type="ECO:0000256" key="2">
    <source>
        <dbReference type="SAM" id="SignalP"/>
    </source>
</evidence>
<dbReference type="GO" id="GO:0030288">
    <property type="term" value="C:outer membrane-bounded periplasmic space"/>
    <property type="evidence" value="ECO:0007669"/>
    <property type="project" value="InterPro"/>
</dbReference>
<dbReference type="GeneID" id="83056404"/>
<dbReference type="InterPro" id="IPR004682">
    <property type="entry name" value="TRAP_DctP"/>
</dbReference>
<dbReference type="STRING" id="1197717.BED41_00880"/>
<dbReference type="NCBIfam" id="NF037995">
    <property type="entry name" value="TRAP_S1"/>
    <property type="match status" value="1"/>
</dbReference>
<dbReference type="InterPro" id="IPR018389">
    <property type="entry name" value="DctP_fam"/>
</dbReference>
<dbReference type="Proteomes" id="UP000093044">
    <property type="component" value="Chromosome"/>
</dbReference>
<dbReference type="CDD" id="cd13603">
    <property type="entry name" value="PBP2_TRAP_Siap_TeaA_like"/>
    <property type="match status" value="1"/>
</dbReference>
<dbReference type="PIRSF" id="PIRSF006470">
    <property type="entry name" value="DctB"/>
    <property type="match status" value="1"/>
</dbReference>
<keyword evidence="4" id="KW-1185">Reference proteome</keyword>
<dbReference type="SUPFAM" id="SSF53850">
    <property type="entry name" value="Periplasmic binding protein-like II"/>
    <property type="match status" value="1"/>
</dbReference>
<evidence type="ECO:0000313" key="3">
    <source>
        <dbReference type="EMBL" id="ANZ43782.1"/>
    </source>
</evidence>
<name>A0A1B2I1F5_9BACT</name>
<dbReference type="GO" id="GO:0055085">
    <property type="term" value="P:transmembrane transport"/>
    <property type="evidence" value="ECO:0007669"/>
    <property type="project" value="InterPro"/>
</dbReference>
<accession>A0A1B2I1F5</accession>
<proteinExistence type="predicted"/>
<evidence type="ECO:0008006" key="5">
    <source>
        <dbReference type="Google" id="ProtNLM"/>
    </source>
</evidence>